<dbReference type="PANTHER" id="PTHR38926:SF72">
    <property type="entry name" value="IM:7136021-RELATED"/>
    <property type="match status" value="1"/>
</dbReference>
<dbReference type="EMBL" id="JADNYJ010000003">
    <property type="protein sequence ID" value="KAF8912197.1"/>
    <property type="molecule type" value="Genomic_DNA"/>
</dbReference>
<dbReference type="SUPFAM" id="SSF52047">
    <property type="entry name" value="RNI-like"/>
    <property type="match status" value="1"/>
</dbReference>
<proteinExistence type="predicted"/>
<gene>
    <name evidence="1" type="ORF">CPB84DRAFT_1761590</name>
</gene>
<dbReference type="PANTHER" id="PTHR38926">
    <property type="entry name" value="F-BOX DOMAIN CONTAINING PROTEIN, EXPRESSED"/>
    <property type="match status" value="1"/>
</dbReference>
<dbReference type="InterPro" id="IPR032675">
    <property type="entry name" value="LRR_dom_sf"/>
</dbReference>
<dbReference type="Proteomes" id="UP000724874">
    <property type="component" value="Unassembled WGS sequence"/>
</dbReference>
<dbReference type="OrthoDB" id="2919606at2759"/>
<dbReference type="Gene3D" id="3.80.10.10">
    <property type="entry name" value="Ribonuclease Inhibitor"/>
    <property type="match status" value="1"/>
</dbReference>
<evidence type="ECO:0008006" key="3">
    <source>
        <dbReference type="Google" id="ProtNLM"/>
    </source>
</evidence>
<name>A0A9P5NZS3_GYMJU</name>
<comment type="caution">
    <text evidence="1">The sequence shown here is derived from an EMBL/GenBank/DDBJ whole genome shotgun (WGS) entry which is preliminary data.</text>
</comment>
<evidence type="ECO:0000313" key="2">
    <source>
        <dbReference type="Proteomes" id="UP000724874"/>
    </source>
</evidence>
<accession>A0A9P5NZS3</accession>
<sequence length="384" mass="44282">MGSPFHPFSVVPPEIISQLFLAYHATPDNASLSGLRSICLTCKDWRDIAYSTSELWSMIDLHLRDPIPIMLVDNLRTLLERSHEHPLTVVLRFHCHVWRSVVDRDRATQFMTLLLDNVHRWKVAHLEFQCESYPSFHMNTVRTIHVPHNLISMVASSPKLRTRRDIGSQSHVHGLLYFKNITSLEITLPPQFSMLKSLNLSLATYSSLQSFLSGIHVPNLEELEFHFAEFSSFGSHMKSIKNFLKTTSGQITSFSIRNMCIQEEDLLECLAILSPSLQRLRILADPTLTAIDYYAIENVTERTLEALTYDPEQEPLCPQLEHLTLERCIQATDGALSDMVDSRWRQHSELNTAPRLRFLRAVFRYHTHPIDARLDCQIRYGSMR</sequence>
<protein>
    <recommendedName>
        <fullName evidence="3">F-box domain-containing protein</fullName>
    </recommendedName>
</protein>
<keyword evidence="2" id="KW-1185">Reference proteome</keyword>
<dbReference type="AlphaFoldDB" id="A0A9P5NZS3"/>
<reference evidence="1" key="1">
    <citation type="submission" date="2020-11" db="EMBL/GenBank/DDBJ databases">
        <authorList>
            <consortium name="DOE Joint Genome Institute"/>
            <person name="Ahrendt S."/>
            <person name="Riley R."/>
            <person name="Andreopoulos W."/>
            <person name="LaButti K."/>
            <person name="Pangilinan J."/>
            <person name="Ruiz-duenas F.J."/>
            <person name="Barrasa J.M."/>
            <person name="Sanchez-Garcia M."/>
            <person name="Camarero S."/>
            <person name="Miyauchi S."/>
            <person name="Serrano A."/>
            <person name="Linde D."/>
            <person name="Babiker R."/>
            <person name="Drula E."/>
            <person name="Ayuso-Fernandez I."/>
            <person name="Pacheco R."/>
            <person name="Padilla G."/>
            <person name="Ferreira P."/>
            <person name="Barriuso J."/>
            <person name="Kellner H."/>
            <person name="Castanera R."/>
            <person name="Alfaro M."/>
            <person name="Ramirez L."/>
            <person name="Pisabarro A.G."/>
            <person name="Kuo A."/>
            <person name="Tritt A."/>
            <person name="Lipzen A."/>
            <person name="He G."/>
            <person name="Yan M."/>
            <person name="Ng V."/>
            <person name="Cullen D."/>
            <person name="Martin F."/>
            <person name="Rosso M.-N."/>
            <person name="Henrissat B."/>
            <person name="Hibbett D."/>
            <person name="Martinez A.T."/>
            <person name="Grigoriev I.V."/>
        </authorList>
    </citation>
    <scope>NUCLEOTIDE SEQUENCE</scope>
    <source>
        <strain evidence="1">AH 44721</strain>
    </source>
</reference>
<organism evidence="1 2">
    <name type="scientific">Gymnopilus junonius</name>
    <name type="common">Spectacular rustgill mushroom</name>
    <name type="synonym">Gymnopilus spectabilis subsp. junonius</name>
    <dbReference type="NCBI Taxonomy" id="109634"/>
    <lineage>
        <taxon>Eukaryota</taxon>
        <taxon>Fungi</taxon>
        <taxon>Dikarya</taxon>
        <taxon>Basidiomycota</taxon>
        <taxon>Agaricomycotina</taxon>
        <taxon>Agaricomycetes</taxon>
        <taxon>Agaricomycetidae</taxon>
        <taxon>Agaricales</taxon>
        <taxon>Agaricineae</taxon>
        <taxon>Hymenogastraceae</taxon>
        <taxon>Gymnopilus</taxon>
    </lineage>
</organism>
<evidence type="ECO:0000313" key="1">
    <source>
        <dbReference type="EMBL" id="KAF8912197.1"/>
    </source>
</evidence>